<name>A0A3B3XAR8_9TELE</name>
<dbReference type="AlphaFoldDB" id="A0A3B3XAR8"/>
<evidence type="ECO:0000256" key="2">
    <source>
        <dbReference type="ARBA" id="ARBA00022490"/>
    </source>
</evidence>
<keyword evidence="2" id="KW-0963">Cytoplasm</keyword>
<dbReference type="Gene3D" id="1.25.10.10">
    <property type="entry name" value="Leucine-rich Repeat Variant"/>
    <property type="match status" value="1"/>
</dbReference>
<dbReference type="InterPro" id="IPR034085">
    <property type="entry name" value="TOG"/>
</dbReference>
<dbReference type="GO" id="GO:0005856">
    <property type="term" value="C:cytoskeleton"/>
    <property type="evidence" value="ECO:0007669"/>
    <property type="project" value="UniProtKB-SubCell"/>
</dbReference>
<accession>A0A3B3XAR8</accession>
<dbReference type="Proteomes" id="UP000261480">
    <property type="component" value="Unplaced"/>
</dbReference>
<dbReference type="InterPro" id="IPR011989">
    <property type="entry name" value="ARM-like"/>
</dbReference>
<evidence type="ECO:0000256" key="3">
    <source>
        <dbReference type="ARBA" id="ARBA00023212"/>
    </source>
</evidence>
<dbReference type="Pfam" id="PF21041">
    <property type="entry name" value="XMAP215_CLASP_TOG"/>
    <property type="match status" value="1"/>
</dbReference>
<dbReference type="GO" id="GO:0030951">
    <property type="term" value="P:establishment or maintenance of microtubule cytoskeleton polarity"/>
    <property type="evidence" value="ECO:0007669"/>
    <property type="project" value="InterPro"/>
</dbReference>
<dbReference type="PANTHER" id="PTHR12609">
    <property type="entry name" value="MICROTUBULE ASSOCIATED PROTEIN XMAP215"/>
    <property type="match status" value="1"/>
</dbReference>
<organism evidence="5 6">
    <name type="scientific">Poecilia mexicana</name>
    <dbReference type="NCBI Taxonomy" id="48701"/>
    <lineage>
        <taxon>Eukaryota</taxon>
        <taxon>Metazoa</taxon>
        <taxon>Chordata</taxon>
        <taxon>Craniata</taxon>
        <taxon>Vertebrata</taxon>
        <taxon>Euteleostomi</taxon>
        <taxon>Actinopterygii</taxon>
        <taxon>Neopterygii</taxon>
        <taxon>Teleostei</taxon>
        <taxon>Neoteleostei</taxon>
        <taxon>Acanthomorphata</taxon>
        <taxon>Ovalentaria</taxon>
        <taxon>Atherinomorphae</taxon>
        <taxon>Cyprinodontiformes</taxon>
        <taxon>Poeciliidae</taxon>
        <taxon>Poeciliinae</taxon>
        <taxon>Poecilia</taxon>
    </lineage>
</organism>
<dbReference type="InterPro" id="IPR045110">
    <property type="entry name" value="XMAP215"/>
</dbReference>
<comment type="subcellular location">
    <subcellularLocation>
        <location evidence="1">Cytoplasm</location>
        <location evidence="1">Cytoskeleton</location>
    </subcellularLocation>
</comment>
<reference evidence="5" key="1">
    <citation type="submission" date="2025-08" db="UniProtKB">
        <authorList>
            <consortium name="Ensembl"/>
        </authorList>
    </citation>
    <scope>IDENTIFICATION</scope>
</reference>
<dbReference type="SUPFAM" id="SSF48371">
    <property type="entry name" value="ARM repeat"/>
    <property type="match status" value="1"/>
</dbReference>
<dbReference type="GO" id="GO:0007051">
    <property type="term" value="P:spindle organization"/>
    <property type="evidence" value="ECO:0007669"/>
    <property type="project" value="InterPro"/>
</dbReference>
<dbReference type="FunFam" id="1.25.10.10:FF:001246">
    <property type="entry name" value="Cytoskeleton-associated protein 5"/>
    <property type="match status" value="1"/>
</dbReference>
<evidence type="ECO:0000313" key="5">
    <source>
        <dbReference type="Ensembl" id="ENSPMEP00000012059.1"/>
    </source>
</evidence>
<reference evidence="5" key="2">
    <citation type="submission" date="2025-09" db="UniProtKB">
        <authorList>
            <consortium name="Ensembl"/>
        </authorList>
    </citation>
    <scope>IDENTIFICATION</scope>
</reference>
<keyword evidence="3" id="KW-0206">Cytoskeleton</keyword>
<dbReference type="SMART" id="SM01349">
    <property type="entry name" value="TOG"/>
    <property type="match status" value="1"/>
</dbReference>
<feature type="domain" description="TOG" evidence="4">
    <location>
        <begin position="1"/>
        <end position="177"/>
    </location>
</feature>
<evidence type="ECO:0000313" key="6">
    <source>
        <dbReference type="Proteomes" id="UP000261480"/>
    </source>
</evidence>
<dbReference type="InterPro" id="IPR048491">
    <property type="entry name" value="XMAP215_CLASP_TOG"/>
</dbReference>
<dbReference type="GO" id="GO:0051010">
    <property type="term" value="F:microtubule plus-end binding"/>
    <property type="evidence" value="ECO:0007669"/>
    <property type="project" value="InterPro"/>
</dbReference>
<keyword evidence="6" id="KW-1185">Reference proteome</keyword>
<evidence type="ECO:0000259" key="4">
    <source>
        <dbReference type="SMART" id="SM01349"/>
    </source>
</evidence>
<dbReference type="GO" id="GO:0061863">
    <property type="term" value="F:microtubule plus end polymerase"/>
    <property type="evidence" value="ECO:0007669"/>
    <property type="project" value="InterPro"/>
</dbReference>
<evidence type="ECO:0000256" key="1">
    <source>
        <dbReference type="ARBA" id="ARBA00004245"/>
    </source>
</evidence>
<sequence length="178" mass="19946">MGDDSEWMKLPIDQKCEHKVWKARLNGYEEALKLFQKIEDEKSPEWGKYLGLIKKFVTDSNAVAQLKGLEAALAFIENAHVAGKTTGEVVSGVVTKVFNQPKARAKELGMDICLMYIEIEKNEVVQDELLKGLDNKNPKIVVACIETLRKALRSVAARLFSVIDVLICIKSIISHSFL</sequence>
<dbReference type="STRING" id="48701.ENSPMEP00000012059"/>
<dbReference type="InterPro" id="IPR016024">
    <property type="entry name" value="ARM-type_fold"/>
</dbReference>
<dbReference type="GO" id="GO:0046785">
    <property type="term" value="P:microtubule polymerization"/>
    <property type="evidence" value="ECO:0007669"/>
    <property type="project" value="InterPro"/>
</dbReference>
<proteinExistence type="predicted"/>
<dbReference type="Ensembl" id="ENSPMET00000019387.1">
    <property type="protein sequence ID" value="ENSPMEP00000012059.1"/>
    <property type="gene ID" value="ENSPMEG00000014213.1"/>
</dbReference>
<protein>
    <recommendedName>
        <fullName evidence="4">TOG domain-containing protein</fullName>
    </recommendedName>
</protein>